<dbReference type="AlphaFoldDB" id="A0A9W6QJ45"/>
<accession>A0A9W6QJ45</accession>
<dbReference type="Proteomes" id="UP001165042">
    <property type="component" value="Unassembled WGS sequence"/>
</dbReference>
<dbReference type="EMBL" id="BSSD01000002">
    <property type="protein sequence ID" value="GLW90630.1"/>
    <property type="molecule type" value="Genomic_DNA"/>
</dbReference>
<comment type="caution">
    <text evidence="1">The sequence shown here is derived from an EMBL/GenBank/DDBJ whole genome shotgun (WGS) entry which is preliminary data.</text>
</comment>
<gene>
    <name evidence="1" type="ORF">Aglo03_14460</name>
</gene>
<organism evidence="1 2">
    <name type="scientific">Actinokineospora globicatena</name>
    <dbReference type="NCBI Taxonomy" id="103729"/>
    <lineage>
        <taxon>Bacteria</taxon>
        <taxon>Bacillati</taxon>
        <taxon>Actinomycetota</taxon>
        <taxon>Actinomycetes</taxon>
        <taxon>Pseudonocardiales</taxon>
        <taxon>Pseudonocardiaceae</taxon>
        <taxon>Actinokineospora</taxon>
    </lineage>
</organism>
<evidence type="ECO:0000313" key="1">
    <source>
        <dbReference type="EMBL" id="GLW90630.1"/>
    </source>
</evidence>
<evidence type="ECO:0000313" key="2">
    <source>
        <dbReference type="Proteomes" id="UP001165042"/>
    </source>
</evidence>
<keyword evidence="2" id="KW-1185">Reference proteome</keyword>
<proteinExistence type="predicted"/>
<reference evidence="1" key="1">
    <citation type="submission" date="2023-02" db="EMBL/GenBank/DDBJ databases">
        <title>Actinokineospora globicatena NBRC 15670.</title>
        <authorList>
            <person name="Ichikawa N."/>
            <person name="Sato H."/>
            <person name="Tonouchi N."/>
        </authorList>
    </citation>
    <scope>NUCLEOTIDE SEQUENCE</scope>
    <source>
        <strain evidence="1">NBRC 15670</strain>
    </source>
</reference>
<dbReference type="RefSeq" id="WP_285608969.1">
    <property type="nucleotide sequence ID" value="NZ_BSSD01000002.1"/>
</dbReference>
<sequence length="187" mass="19838">MTDPFDPTTLLGEGWCLLVTDMPVDATLELMGVADERDLPDGLGQASTRLANGADDGVLLLAKQVRPGRTLVLELDGLTGWVGMDPDLLAELSAGNGVSCAAFTDPNNVEVLTSFNGEPVTSLNPRSLRRWGAENTDYISALTALTSPDDHLSPTQRTILAIQAATNVRLTPQDVTDPWTGGLVELP</sequence>
<name>A0A9W6QJ45_9PSEU</name>
<protein>
    <submittedName>
        <fullName evidence="1">Uncharacterized protein</fullName>
    </submittedName>
</protein>